<name>A0A917YUK5_9ACTN</name>
<reference evidence="3" key="2">
    <citation type="submission" date="2020-09" db="EMBL/GenBank/DDBJ databases">
        <authorList>
            <person name="Sun Q."/>
            <person name="Zhou Y."/>
        </authorList>
    </citation>
    <scope>NUCLEOTIDE SEQUENCE</scope>
    <source>
        <strain evidence="3">CGMCC 4.7368</strain>
    </source>
</reference>
<dbReference type="AlphaFoldDB" id="A0A917YUK5"/>
<dbReference type="RefSeq" id="WP_189123832.1">
    <property type="nucleotide sequence ID" value="NZ_BMNH01000004.1"/>
</dbReference>
<dbReference type="Proteomes" id="UP000646523">
    <property type="component" value="Unassembled WGS sequence"/>
</dbReference>
<sequence>MGSGTGAPLSGDLLRDLDERLCRLDLGERSLPGALHQGDPPYEISSGEAGRPGGRTAPYGTAPVPADPPHGRTVAYQRAGGEDASVLGMGAALRDGRLTPLDLLDRTLERIARSDGEIRAWARVDPVGARAAAQRSTAEHSTYERSTADHAAAERGRTEPAAATWPEDGWGGRPLEGIPVGVKDLIDVAGVPTGGGSRHLTGPGRERLPAADAGCVTRLRAAGAVIVGKTTTHEYAFGGTTPPTRNPHDPARIPGGSSGGSAAAVAAGHVRVAFGSDTAGSVRIPSSYCGTVGLVPSPGRLPGDGVLPLSWSLDRVGLITASVEDLALSAYALGISPLVDLGGPATFEGVRVGVPVGALDEPIDADVAEAVESAFATVRALGGEIVEVEIPHGWAAMAAGMTIILAECFDYHRDRRRDGNELFGADVRAMLDLGERVPAGAYVRAQRLRHVLRAEALAALSGVDVLAMPTMPCVAPLAEDANEGMLPVGGTRVSLAEAHLRYNVLANLAALPCATQPVGVDSAGLPIGLQWVAAPGDDERLITSMTSFARHGR</sequence>
<dbReference type="PROSITE" id="PS00571">
    <property type="entry name" value="AMIDASES"/>
    <property type="match status" value="1"/>
</dbReference>
<accession>A0A917YUK5</accession>
<feature type="region of interest" description="Disordered" evidence="1">
    <location>
        <begin position="30"/>
        <end position="69"/>
    </location>
</feature>
<evidence type="ECO:0000259" key="2">
    <source>
        <dbReference type="Pfam" id="PF01425"/>
    </source>
</evidence>
<dbReference type="EMBL" id="BMNH01000004">
    <property type="protein sequence ID" value="GGO66653.1"/>
    <property type="molecule type" value="Genomic_DNA"/>
</dbReference>
<gene>
    <name evidence="3" type="ORF">GCM10012289_21190</name>
</gene>
<feature type="region of interest" description="Disordered" evidence="1">
    <location>
        <begin position="132"/>
        <end position="176"/>
    </location>
</feature>
<reference evidence="3" key="1">
    <citation type="journal article" date="2014" name="Int. J. Syst. Evol. Microbiol.">
        <title>Complete genome sequence of Corynebacterium casei LMG S-19264T (=DSM 44701T), isolated from a smear-ripened cheese.</title>
        <authorList>
            <consortium name="US DOE Joint Genome Institute (JGI-PGF)"/>
            <person name="Walter F."/>
            <person name="Albersmeier A."/>
            <person name="Kalinowski J."/>
            <person name="Ruckert C."/>
        </authorList>
    </citation>
    <scope>NUCLEOTIDE SEQUENCE</scope>
    <source>
        <strain evidence="3">CGMCC 4.7368</strain>
    </source>
</reference>
<dbReference type="Gene3D" id="3.90.1300.10">
    <property type="entry name" value="Amidase signature (AS) domain"/>
    <property type="match status" value="1"/>
</dbReference>
<dbReference type="InterPro" id="IPR036928">
    <property type="entry name" value="AS_sf"/>
</dbReference>
<dbReference type="GO" id="GO:0003824">
    <property type="term" value="F:catalytic activity"/>
    <property type="evidence" value="ECO:0007669"/>
    <property type="project" value="InterPro"/>
</dbReference>
<dbReference type="PANTHER" id="PTHR11895">
    <property type="entry name" value="TRANSAMIDASE"/>
    <property type="match status" value="1"/>
</dbReference>
<keyword evidence="4" id="KW-1185">Reference proteome</keyword>
<dbReference type="InterPro" id="IPR020556">
    <property type="entry name" value="Amidase_CS"/>
</dbReference>
<evidence type="ECO:0000256" key="1">
    <source>
        <dbReference type="SAM" id="MobiDB-lite"/>
    </source>
</evidence>
<evidence type="ECO:0000313" key="4">
    <source>
        <dbReference type="Proteomes" id="UP000646523"/>
    </source>
</evidence>
<proteinExistence type="predicted"/>
<organism evidence="3 4">
    <name type="scientific">Nonomuraea cavernae</name>
    <dbReference type="NCBI Taxonomy" id="2045107"/>
    <lineage>
        <taxon>Bacteria</taxon>
        <taxon>Bacillati</taxon>
        <taxon>Actinomycetota</taxon>
        <taxon>Actinomycetes</taxon>
        <taxon>Streptosporangiales</taxon>
        <taxon>Streptosporangiaceae</taxon>
        <taxon>Nonomuraea</taxon>
    </lineage>
</organism>
<dbReference type="PANTHER" id="PTHR11895:SF67">
    <property type="entry name" value="AMIDASE DOMAIN-CONTAINING PROTEIN"/>
    <property type="match status" value="1"/>
</dbReference>
<evidence type="ECO:0000313" key="3">
    <source>
        <dbReference type="EMBL" id="GGO66653.1"/>
    </source>
</evidence>
<comment type="caution">
    <text evidence="3">The sequence shown here is derived from an EMBL/GenBank/DDBJ whole genome shotgun (WGS) entry which is preliminary data.</text>
</comment>
<dbReference type="SUPFAM" id="SSF75304">
    <property type="entry name" value="Amidase signature (AS) enzymes"/>
    <property type="match status" value="1"/>
</dbReference>
<feature type="compositionally biased region" description="Basic and acidic residues" evidence="1">
    <location>
        <begin position="137"/>
        <end position="158"/>
    </location>
</feature>
<dbReference type="InterPro" id="IPR000120">
    <property type="entry name" value="Amidase"/>
</dbReference>
<dbReference type="InterPro" id="IPR023631">
    <property type="entry name" value="Amidase_dom"/>
</dbReference>
<dbReference type="Pfam" id="PF01425">
    <property type="entry name" value="Amidase"/>
    <property type="match status" value="1"/>
</dbReference>
<protein>
    <recommendedName>
        <fullName evidence="2">Amidase domain-containing protein</fullName>
    </recommendedName>
</protein>
<feature type="domain" description="Amidase" evidence="2">
    <location>
        <begin position="173"/>
        <end position="541"/>
    </location>
</feature>